<evidence type="ECO:0000259" key="8">
    <source>
        <dbReference type="Pfam" id="PF09733"/>
    </source>
</evidence>
<keyword evidence="2" id="KW-0479">Metal-binding</keyword>
<keyword evidence="6" id="KW-0804">Transcription</keyword>
<proteinExistence type="inferred from homology"/>
<feature type="region of interest" description="Disordered" evidence="7">
    <location>
        <begin position="15"/>
        <end position="36"/>
    </location>
</feature>
<keyword evidence="5" id="KW-0805">Transcription regulation</keyword>
<feature type="compositionally biased region" description="Basic and acidic residues" evidence="7">
    <location>
        <begin position="151"/>
        <end position="164"/>
    </location>
</feature>
<evidence type="ECO:0000256" key="5">
    <source>
        <dbReference type="ARBA" id="ARBA00023015"/>
    </source>
</evidence>
<name>A0A7S0KRQ0_MICPS</name>
<comment type="similarity">
    <text evidence="1">Belongs to the VEFS (VRN2-EMF2-FIS2-SU(Z)12) family.</text>
</comment>
<dbReference type="EMBL" id="HBEV01008273">
    <property type="protein sequence ID" value="CAD8588151.1"/>
    <property type="molecule type" value="Transcribed_RNA"/>
</dbReference>
<evidence type="ECO:0000256" key="6">
    <source>
        <dbReference type="ARBA" id="ARBA00023163"/>
    </source>
</evidence>
<feature type="compositionally biased region" description="Basic and acidic residues" evidence="7">
    <location>
        <begin position="104"/>
        <end position="122"/>
    </location>
</feature>
<dbReference type="GO" id="GO:0005634">
    <property type="term" value="C:nucleus"/>
    <property type="evidence" value="ECO:0007669"/>
    <property type="project" value="TreeGrafter"/>
</dbReference>
<evidence type="ECO:0000256" key="7">
    <source>
        <dbReference type="SAM" id="MobiDB-lite"/>
    </source>
</evidence>
<reference evidence="9" key="1">
    <citation type="submission" date="2021-01" db="EMBL/GenBank/DDBJ databases">
        <authorList>
            <person name="Corre E."/>
            <person name="Pelletier E."/>
            <person name="Niang G."/>
            <person name="Scheremetjew M."/>
            <person name="Finn R."/>
            <person name="Kale V."/>
            <person name="Holt S."/>
            <person name="Cochrane G."/>
            <person name="Meng A."/>
            <person name="Brown T."/>
            <person name="Cohen L."/>
        </authorList>
    </citation>
    <scope>NUCLEOTIDE SEQUENCE</scope>
    <source>
        <strain evidence="9">CCMP494</strain>
    </source>
</reference>
<protein>
    <recommendedName>
        <fullName evidence="8">Polycomb protein VEFS-Box domain-containing protein</fullName>
    </recommendedName>
</protein>
<evidence type="ECO:0000256" key="3">
    <source>
        <dbReference type="ARBA" id="ARBA00022771"/>
    </source>
</evidence>
<dbReference type="PANTHER" id="PTHR22597:SF0">
    <property type="entry name" value="POLYCOMB PROTEIN SUZ12"/>
    <property type="match status" value="1"/>
</dbReference>
<feature type="region of interest" description="Disordered" evidence="7">
    <location>
        <begin position="61"/>
        <end position="179"/>
    </location>
</feature>
<gene>
    <name evidence="9" type="ORF">MSP1404_LOCUS6335</name>
</gene>
<dbReference type="Pfam" id="PF09733">
    <property type="entry name" value="VEFS-Box"/>
    <property type="match status" value="1"/>
</dbReference>
<organism evidence="9">
    <name type="scientific">Micromonas pusilla</name>
    <name type="common">Picoplanktonic green alga</name>
    <name type="synonym">Chromulina pusilla</name>
    <dbReference type="NCBI Taxonomy" id="38833"/>
    <lineage>
        <taxon>Eukaryota</taxon>
        <taxon>Viridiplantae</taxon>
        <taxon>Chlorophyta</taxon>
        <taxon>Mamiellophyceae</taxon>
        <taxon>Mamiellales</taxon>
        <taxon>Mamiellaceae</taxon>
        <taxon>Micromonas</taxon>
    </lineage>
</organism>
<sequence length="348" mass="38955">MPTTRWPDSRLAAAAKVETHGRPSPRTLGDSAGAPINLCDDDDHDVFEHDDRMNHMRKMRDLNEVTRAAPRRYKRMEKWSRAAGAPTKPELDAGSSGLDYLTEAAERDGKKRDKKRDGKRDGTFGPPLGDEDERPKNAGRGRPRALTGSKRSRDVVVKSERDVKSLQASRAPAKRGKSCSSKGIIGAYYDLVEDPSKPAEFGGVGPPGTFYHAKTCLPVERDKNVPPYNSVGSVGSDADSDDDEDLHAWAKEDLRHLSDFEDVAPLEKRFMHDWNVFVRRFRPCADKEIPDCLSAFARFKGKDLAGNRQLRRLFTLHLVNAYDFGVIEAKVIDDVLKVVEEQRGDVKR</sequence>
<dbReference type="PANTHER" id="PTHR22597">
    <property type="entry name" value="POLYCOMB GROUP PROTEIN"/>
    <property type="match status" value="1"/>
</dbReference>
<feature type="domain" description="Polycomb protein VEFS-Box" evidence="8">
    <location>
        <begin position="209"/>
        <end position="331"/>
    </location>
</feature>
<evidence type="ECO:0000313" key="9">
    <source>
        <dbReference type="EMBL" id="CAD8588151.1"/>
    </source>
</evidence>
<keyword evidence="3" id="KW-0863">Zinc-finger</keyword>
<evidence type="ECO:0000256" key="1">
    <source>
        <dbReference type="ARBA" id="ARBA00007416"/>
    </source>
</evidence>
<evidence type="ECO:0000256" key="4">
    <source>
        <dbReference type="ARBA" id="ARBA00022833"/>
    </source>
</evidence>
<dbReference type="GO" id="GO:0008270">
    <property type="term" value="F:zinc ion binding"/>
    <property type="evidence" value="ECO:0007669"/>
    <property type="project" value="UniProtKB-KW"/>
</dbReference>
<dbReference type="CDD" id="cd21553">
    <property type="entry name" value="VEFS-box_EMF2-like"/>
    <property type="match status" value="1"/>
</dbReference>
<dbReference type="InterPro" id="IPR019135">
    <property type="entry name" value="Polycomb_protein_VEFS-Box"/>
</dbReference>
<accession>A0A7S0KRQ0</accession>
<evidence type="ECO:0000256" key="2">
    <source>
        <dbReference type="ARBA" id="ARBA00022723"/>
    </source>
</evidence>
<dbReference type="AlphaFoldDB" id="A0A7S0KRQ0"/>
<dbReference type="GO" id="GO:0031490">
    <property type="term" value="F:chromatin DNA binding"/>
    <property type="evidence" value="ECO:0007669"/>
    <property type="project" value="TreeGrafter"/>
</dbReference>
<keyword evidence="4" id="KW-0862">Zinc</keyword>